<dbReference type="Proteomes" id="UP000347383">
    <property type="component" value="Chromosome"/>
</dbReference>
<name>A0A9X7X883_STRDY</name>
<dbReference type="AlphaFoldDB" id="A0A9X7X883"/>
<feature type="transmembrane region" description="Helical" evidence="1">
    <location>
        <begin position="6"/>
        <end position="23"/>
    </location>
</feature>
<reference evidence="2 3" key="1">
    <citation type="submission" date="2018-10" db="EMBL/GenBank/DDBJ databases">
        <title>Comparative Genomics Analysis of the Streptococcus dysgalactiae subspecies dysgalactiae.</title>
        <authorList>
            <person name="Koh T.H."/>
            <person name="Abdul Rahman N."/>
            <person name="Sessions O.M."/>
        </authorList>
    </citation>
    <scope>NUCLEOTIDE SEQUENCE [LARGE SCALE GENOMIC DNA]</scope>
    <source>
        <strain evidence="2 3">DB60705-15</strain>
    </source>
</reference>
<keyword evidence="1" id="KW-0812">Transmembrane</keyword>
<dbReference type="RefSeq" id="WP_155778414.1">
    <property type="nucleotide sequence ID" value="NZ_CP033165.1"/>
</dbReference>
<proteinExistence type="predicted"/>
<gene>
    <name evidence="2" type="ORF">EA457_02280</name>
</gene>
<sequence length="161" mass="19036">MNIVILFIICSLFALIFYVYDTYKHQKLMLETIIDFHWQEKQLIEVKAESIKSDYPLLSKIVTSLTYSDVRFNSKKILKHAKSVDDITRNQLRNEMSTAIERDDDTAIHVIRWYYMACLLINTTENHYSQIKDIIEINENARKISNIKNNKLEIKDPFCLA</sequence>
<protein>
    <submittedName>
        <fullName evidence="2">Uncharacterized protein</fullName>
    </submittedName>
</protein>
<accession>A0A9X7X883</accession>
<evidence type="ECO:0000256" key="1">
    <source>
        <dbReference type="SAM" id="Phobius"/>
    </source>
</evidence>
<evidence type="ECO:0000313" key="2">
    <source>
        <dbReference type="EMBL" id="QGH01457.1"/>
    </source>
</evidence>
<keyword evidence="1" id="KW-1133">Transmembrane helix</keyword>
<keyword evidence="1" id="KW-0472">Membrane</keyword>
<dbReference type="EMBL" id="CP033165">
    <property type="protein sequence ID" value="QGH01457.1"/>
    <property type="molecule type" value="Genomic_DNA"/>
</dbReference>
<organism evidence="2 3">
    <name type="scientific">Streptococcus dysgalactiae subsp. dysgalactiae</name>
    <dbReference type="NCBI Taxonomy" id="99822"/>
    <lineage>
        <taxon>Bacteria</taxon>
        <taxon>Bacillati</taxon>
        <taxon>Bacillota</taxon>
        <taxon>Bacilli</taxon>
        <taxon>Lactobacillales</taxon>
        <taxon>Streptococcaceae</taxon>
        <taxon>Streptococcus</taxon>
    </lineage>
</organism>
<evidence type="ECO:0000313" key="3">
    <source>
        <dbReference type="Proteomes" id="UP000347383"/>
    </source>
</evidence>